<dbReference type="AlphaFoldDB" id="K0TCC3"/>
<comment type="caution">
    <text evidence="1">The sequence shown here is derived from an EMBL/GenBank/DDBJ whole genome shotgun (WGS) entry which is preliminary data.</text>
</comment>
<dbReference type="EMBL" id="AGNL01002237">
    <property type="protein sequence ID" value="EJK76378.1"/>
    <property type="molecule type" value="Genomic_DNA"/>
</dbReference>
<sequence>MDGRSLSVLAASHGASVDRFGRVYPRKIEVAAAYLAAKEEGGGLPSQTSANRNIPRGPASMDETDRFVVFFLYPEDPTRPLSSYVDWLCALTETICTRPRSIPTQGGLCKPNLVPYDKFRPCNTRRQSIASISSRESILSASNRFAFELEYCIQSGFILAGDILVLDNAAIHTGGENSILEDVSFVLAPEGP</sequence>
<evidence type="ECO:0000313" key="2">
    <source>
        <dbReference type="Proteomes" id="UP000266841"/>
    </source>
</evidence>
<organism evidence="1 2">
    <name type="scientific">Thalassiosira oceanica</name>
    <name type="common">Marine diatom</name>
    <dbReference type="NCBI Taxonomy" id="159749"/>
    <lineage>
        <taxon>Eukaryota</taxon>
        <taxon>Sar</taxon>
        <taxon>Stramenopiles</taxon>
        <taxon>Ochrophyta</taxon>
        <taxon>Bacillariophyta</taxon>
        <taxon>Coscinodiscophyceae</taxon>
        <taxon>Thalassiosirophycidae</taxon>
        <taxon>Thalassiosirales</taxon>
        <taxon>Thalassiosiraceae</taxon>
        <taxon>Thalassiosira</taxon>
    </lineage>
</organism>
<name>K0TCC3_THAOC</name>
<accession>K0TCC3</accession>
<dbReference type="Proteomes" id="UP000266841">
    <property type="component" value="Unassembled WGS sequence"/>
</dbReference>
<gene>
    <name evidence="1" type="ORF">THAOC_01863</name>
</gene>
<proteinExistence type="predicted"/>
<protein>
    <submittedName>
        <fullName evidence="1">Uncharacterized protein</fullName>
    </submittedName>
</protein>
<reference evidence="1 2" key="1">
    <citation type="journal article" date="2012" name="Genome Biol.">
        <title>Genome and low-iron response of an oceanic diatom adapted to chronic iron limitation.</title>
        <authorList>
            <person name="Lommer M."/>
            <person name="Specht M."/>
            <person name="Roy A.S."/>
            <person name="Kraemer L."/>
            <person name="Andreson R."/>
            <person name="Gutowska M.A."/>
            <person name="Wolf J."/>
            <person name="Bergner S.V."/>
            <person name="Schilhabel M.B."/>
            <person name="Klostermeier U.C."/>
            <person name="Beiko R.G."/>
            <person name="Rosenstiel P."/>
            <person name="Hippler M."/>
            <person name="Laroche J."/>
        </authorList>
    </citation>
    <scope>NUCLEOTIDE SEQUENCE [LARGE SCALE GENOMIC DNA]</scope>
    <source>
        <strain evidence="1 2">CCMP1005</strain>
    </source>
</reference>
<keyword evidence="2" id="KW-1185">Reference proteome</keyword>
<evidence type="ECO:0000313" key="1">
    <source>
        <dbReference type="EMBL" id="EJK76378.1"/>
    </source>
</evidence>